<evidence type="ECO:0000259" key="3">
    <source>
        <dbReference type="PROSITE" id="PS50158"/>
    </source>
</evidence>
<organism evidence="4 5">
    <name type="scientific">Fusarium oxysporum f. sp. radicis-cucumerinum</name>
    <dbReference type="NCBI Taxonomy" id="327505"/>
    <lineage>
        <taxon>Eukaryota</taxon>
        <taxon>Fungi</taxon>
        <taxon>Dikarya</taxon>
        <taxon>Ascomycota</taxon>
        <taxon>Pezizomycotina</taxon>
        <taxon>Sordariomycetes</taxon>
        <taxon>Hypocreomycetidae</taxon>
        <taxon>Hypocreales</taxon>
        <taxon>Nectriaceae</taxon>
        <taxon>Fusarium</taxon>
        <taxon>Fusarium oxysporum species complex</taxon>
    </lineage>
</organism>
<dbReference type="PANTHER" id="PTHR10887">
    <property type="entry name" value="DNA2/NAM7 HELICASE FAMILY"/>
    <property type="match status" value="1"/>
</dbReference>
<feature type="region of interest" description="Disordered" evidence="2">
    <location>
        <begin position="355"/>
        <end position="406"/>
    </location>
</feature>
<keyword evidence="1" id="KW-0479">Metal-binding</keyword>
<comment type="caution">
    <text evidence="4">The sequence shown here is derived from an EMBL/GenBank/DDBJ whole genome shotgun (WGS) entry which is preliminary data.</text>
</comment>
<proteinExistence type="predicted"/>
<dbReference type="Proteomes" id="UP000219602">
    <property type="component" value="Chromosome 7"/>
</dbReference>
<dbReference type="InterPro" id="IPR041679">
    <property type="entry name" value="DNA2/NAM7-like_C"/>
</dbReference>
<evidence type="ECO:0000313" key="5">
    <source>
        <dbReference type="Proteomes" id="UP000219602"/>
    </source>
</evidence>
<keyword evidence="1" id="KW-0862">Zinc</keyword>
<keyword evidence="1" id="KW-0863">Zinc-finger</keyword>
<dbReference type="InterPro" id="IPR001878">
    <property type="entry name" value="Znf_CCHC"/>
</dbReference>
<dbReference type="Pfam" id="PF13087">
    <property type="entry name" value="AAA_12"/>
    <property type="match status" value="1"/>
</dbReference>
<reference evidence="4 5" key="2">
    <citation type="journal article" date="2017" name="Sci. Rep.">
        <title>A mobile pathogenicity chromosome in Fusarium oxysporum for infection of multiple cucurbit species.</title>
        <authorList>
            <person name="van Dam P."/>
            <person name="Fokkens L."/>
            <person name="Ayukawa Y."/>
            <person name="van der Gragt M."/>
            <person name="Ter Horst A."/>
            <person name="Brankovics B."/>
            <person name="Houterman P.M."/>
            <person name="Arie T."/>
            <person name="Rep M."/>
        </authorList>
    </citation>
    <scope>NUCLEOTIDE SEQUENCE [LARGE SCALE GENOMIC DNA]</scope>
    <source>
        <strain evidence="4 5">Forc016</strain>
    </source>
</reference>
<dbReference type="InterPro" id="IPR045055">
    <property type="entry name" value="DNA2/NAM7-like"/>
</dbReference>
<sequence length="419" mass="47552">MPSDLANLKTTILCISSHLSEFARGIAKADKRTWSGVIVAWNEKKKDPDAFAVNRVKHQAGFHRLMEYAVSQVDIVVGTPVALVEFAQHTEFVPQLIVVDEAARLTENLSLVLQAQWQSAFSVYISDTQQFPPIGLTVEQRDFKAVFSYQRQISLFHRMENGGRILARTRQRRLVGSNHVLCRKFHDWVQKKFTRWGCLSATLLSRPDNSEETKSGNSFSNPANANFAVQLIVQLYQAAGIVEACDFSRRASILILTPYKAQRRMYDLLLLELTEAEVPKTLVEVRTIDDSPSHEANIIILDWKTLVTWLLNHLVGYLEERKAVINLKDHCRWYLMCQNCCQPGHLATDCRFQPKGGPDTSASEPVTDDDGIQRDVLNPPRVNFSGSKRVKQNSASREDVFAKPDKHKNAMRKHFCDAM</sequence>
<dbReference type="GO" id="GO:0008270">
    <property type="term" value="F:zinc ion binding"/>
    <property type="evidence" value="ECO:0007669"/>
    <property type="project" value="UniProtKB-KW"/>
</dbReference>
<protein>
    <recommendedName>
        <fullName evidence="3">CCHC-type domain-containing protein</fullName>
    </recommendedName>
</protein>
<name>A0A2H3H5S5_FUSOX</name>
<dbReference type="GO" id="GO:0003676">
    <property type="term" value="F:nucleic acid binding"/>
    <property type="evidence" value="ECO:0007669"/>
    <property type="project" value="InterPro"/>
</dbReference>
<dbReference type="EMBL" id="MABQ02000005">
    <property type="protein sequence ID" value="PCD35368.1"/>
    <property type="molecule type" value="Genomic_DNA"/>
</dbReference>
<dbReference type="STRING" id="327505.A0A2H3H5S5"/>
<dbReference type="PANTHER" id="PTHR10887:SF495">
    <property type="entry name" value="HELICASE SENATAXIN ISOFORM X1-RELATED"/>
    <property type="match status" value="1"/>
</dbReference>
<feature type="compositionally biased region" description="Basic and acidic residues" evidence="2">
    <location>
        <begin position="396"/>
        <end position="406"/>
    </location>
</feature>
<dbReference type="InterPro" id="IPR027417">
    <property type="entry name" value="P-loop_NTPase"/>
</dbReference>
<evidence type="ECO:0000313" key="4">
    <source>
        <dbReference type="EMBL" id="PCD35368.1"/>
    </source>
</evidence>
<dbReference type="PROSITE" id="PS50158">
    <property type="entry name" value="ZF_CCHC"/>
    <property type="match status" value="1"/>
</dbReference>
<gene>
    <name evidence="4" type="ORF">AU210_007942</name>
</gene>
<accession>A0A2H3H5S5</accession>
<feature type="domain" description="CCHC-type" evidence="3">
    <location>
        <begin position="337"/>
        <end position="351"/>
    </location>
</feature>
<evidence type="ECO:0000256" key="1">
    <source>
        <dbReference type="PROSITE-ProRule" id="PRU00047"/>
    </source>
</evidence>
<reference evidence="4 5" key="1">
    <citation type="journal article" date="2016" name="Environ. Microbiol.">
        <title>Effector profiles distinguish formae speciales of Fusarium oxysporum.</title>
        <authorList>
            <person name="van Dam P."/>
            <person name="Fokkens L."/>
            <person name="Schmidt S.M."/>
            <person name="Linmans J.H."/>
            <person name="Kistler H.C."/>
            <person name="Ma L.J."/>
            <person name="Rep M."/>
        </authorList>
    </citation>
    <scope>NUCLEOTIDE SEQUENCE [LARGE SCALE GENOMIC DNA]</scope>
    <source>
        <strain evidence="4 5">Forc016</strain>
    </source>
</reference>
<dbReference type="Gene3D" id="3.40.50.300">
    <property type="entry name" value="P-loop containing nucleotide triphosphate hydrolases"/>
    <property type="match status" value="2"/>
</dbReference>
<dbReference type="AlphaFoldDB" id="A0A2H3H5S5"/>
<dbReference type="SUPFAM" id="SSF52540">
    <property type="entry name" value="P-loop containing nucleoside triphosphate hydrolases"/>
    <property type="match status" value="1"/>
</dbReference>
<evidence type="ECO:0000256" key="2">
    <source>
        <dbReference type="SAM" id="MobiDB-lite"/>
    </source>
</evidence>